<dbReference type="PANTHER" id="PTHR13501">
    <property type="entry name" value="CHLOROPLAST 50S RIBOSOMAL PROTEIN L22-RELATED"/>
    <property type="match status" value="1"/>
</dbReference>
<dbReference type="Gene3D" id="3.90.470.10">
    <property type="entry name" value="Ribosomal protein L22/L17"/>
    <property type="match status" value="1"/>
</dbReference>
<sequence>MAASISRILGLHTLESCASRVSVSLANKRSLTSVTAQPVPQSAGLLTVRENFERCNFHTSSAMCWERPHGPRNWLKYNERKFPPTPLGEEERPAVSNIDPLGTCTTLLLPLVVMRGVRFVCHLKKNIKYSPSKMWYVASLVRGLRIDDAINQLKFVHKKGSVAARETLEEARDLAVKDHNVEFPSNLWVSESFVGKGMVIRGFRRHARSRFGKVEYKYCHYFVTLEEGEPPEHYYPHRRPLTPQEMLQEWIDNQRQRTITRSL</sequence>
<dbReference type="InterPro" id="IPR047867">
    <property type="entry name" value="Ribosomal_uL22_bac/org-type"/>
</dbReference>
<evidence type="ECO:0000256" key="3">
    <source>
        <dbReference type="ARBA" id="ARBA00023274"/>
    </source>
</evidence>
<comment type="similarity">
    <text evidence="1 6">Belongs to the universal ribosomal protein uL22 family.</text>
</comment>
<dbReference type="GO" id="GO:0005762">
    <property type="term" value="C:mitochondrial large ribosomal subunit"/>
    <property type="evidence" value="ECO:0007669"/>
    <property type="project" value="TreeGrafter"/>
</dbReference>
<protein>
    <recommendedName>
        <fullName evidence="4">Large ribosomal subunit protein uL22m</fullName>
    </recommendedName>
    <alternativeName>
        <fullName evidence="5">39S ribosomal protein L22, mitochondrial</fullName>
    </alternativeName>
</protein>
<evidence type="ECO:0000256" key="5">
    <source>
        <dbReference type="ARBA" id="ARBA00035506"/>
    </source>
</evidence>
<evidence type="ECO:0000256" key="2">
    <source>
        <dbReference type="ARBA" id="ARBA00022980"/>
    </source>
</evidence>
<dbReference type="InterPro" id="IPR036394">
    <property type="entry name" value="Ribosomal_uL22_sf"/>
</dbReference>
<organism evidence="7 8">
    <name type="scientific">Homarus americanus</name>
    <name type="common">American lobster</name>
    <dbReference type="NCBI Taxonomy" id="6706"/>
    <lineage>
        <taxon>Eukaryota</taxon>
        <taxon>Metazoa</taxon>
        <taxon>Ecdysozoa</taxon>
        <taxon>Arthropoda</taxon>
        <taxon>Crustacea</taxon>
        <taxon>Multicrustacea</taxon>
        <taxon>Malacostraca</taxon>
        <taxon>Eumalacostraca</taxon>
        <taxon>Eucarida</taxon>
        <taxon>Decapoda</taxon>
        <taxon>Pleocyemata</taxon>
        <taxon>Astacidea</taxon>
        <taxon>Nephropoidea</taxon>
        <taxon>Nephropidae</taxon>
        <taxon>Homarus</taxon>
    </lineage>
</organism>
<dbReference type="SUPFAM" id="SSF54843">
    <property type="entry name" value="Ribosomal protein L22"/>
    <property type="match status" value="1"/>
</dbReference>
<gene>
    <name evidence="7" type="primary">mRpL22-L</name>
    <name evidence="7" type="ORF">Hamer_G015499</name>
</gene>
<dbReference type="AlphaFoldDB" id="A0A8J5NAY2"/>
<keyword evidence="2 6" id="KW-0689">Ribosomal protein</keyword>
<name>A0A8J5NAY2_HOMAM</name>
<dbReference type="GO" id="GO:0003735">
    <property type="term" value="F:structural constituent of ribosome"/>
    <property type="evidence" value="ECO:0007669"/>
    <property type="project" value="InterPro"/>
</dbReference>
<comment type="caution">
    <text evidence="7">The sequence shown here is derived from an EMBL/GenBank/DDBJ whole genome shotgun (WGS) entry which is preliminary data.</text>
</comment>
<dbReference type="EMBL" id="JAHLQT010003055">
    <property type="protein sequence ID" value="KAG7176680.1"/>
    <property type="molecule type" value="Genomic_DNA"/>
</dbReference>
<dbReference type="InterPro" id="IPR001063">
    <property type="entry name" value="Ribosomal_uL22"/>
</dbReference>
<proteinExistence type="inferred from homology"/>
<dbReference type="PANTHER" id="PTHR13501:SF8">
    <property type="entry name" value="LARGE RIBOSOMAL SUBUNIT PROTEIN UL22M"/>
    <property type="match status" value="1"/>
</dbReference>
<dbReference type="Proteomes" id="UP000747542">
    <property type="component" value="Unassembled WGS sequence"/>
</dbReference>
<accession>A0A8J5NAY2</accession>
<evidence type="ECO:0000313" key="7">
    <source>
        <dbReference type="EMBL" id="KAG7176680.1"/>
    </source>
</evidence>
<dbReference type="Pfam" id="PF00237">
    <property type="entry name" value="Ribosomal_L22"/>
    <property type="match status" value="1"/>
</dbReference>
<keyword evidence="3 6" id="KW-0687">Ribonucleoprotein</keyword>
<evidence type="ECO:0000313" key="8">
    <source>
        <dbReference type="Proteomes" id="UP000747542"/>
    </source>
</evidence>
<evidence type="ECO:0000256" key="6">
    <source>
        <dbReference type="RuleBase" id="RU004005"/>
    </source>
</evidence>
<keyword evidence="8" id="KW-1185">Reference proteome</keyword>
<evidence type="ECO:0000256" key="1">
    <source>
        <dbReference type="ARBA" id="ARBA00009451"/>
    </source>
</evidence>
<reference evidence="7" key="1">
    <citation type="journal article" date="2021" name="Sci. Adv.">
        <title>The American lobster genome reveals insights on longevity, neural, and immune adaptations.</title>
        <authorList>
            <person name="Polinski J.M."/>
            <person name="Zimin A.V."/>
            <person name="Clark K.F."/>
            <person name="Kohn A.B."/>
            <person name="Sadowski N."/>
            <person name="Timp W."/>
            <person name="Ptitsyn A."/>
            <person name="Khanna P."/>
            <person name="Romanova D.Y."/>
            <person name="Williams P."/>
            <person name="Greenwood S.J."/>
            <person name="Moroz L.L."/>
            <person name="Walt D.R."/>
            <person name="Bodnar A.G."/>
        </authorList>
    </citation>
    <scope>NUCLEOTIDE SEQUENCE</scope>
    <source>
        <strain evidence="7">GMGI-L3</strain>
    </source>
</reference>
<evidence type="ECO:0000256" key="4">
    <source>
        <dbReference type="ARBA" id="ARBA00035286"/>
    </source>
</evidence>
<dbReference type="GO" id="GO:0006412">
    <property type="term" value="P:translation"/>
    <property type="evidence" value="ECO:0007669"/>
    <property type="project" value="InterPro"/>
</dbReference>